<dbReference type="PRINTS" id="PR00455">
    <property type="entry name" value="HTHTETR"/>
</dbReference>
<evidence type="ECO:0000313" key="4">
    <source>
        <dbReference type="EMBL" id="KAA9339044.1"/>
    </source>
</evidence>
<dbReference type="GO" id="GO:0003677">
    <property type="term" value="F:DNA binding"/>
    <property type="evidence" value="ECO:0007669"/>
    <property type="project" value="UniProtKB-UniRule"/>
</dbReference>
<dbReference type="RefSeq" id="WP_150903678.1">
    <property type="nucleotide sequence ID" value="NZ_VTWT01000004.1"/>
</dbReference>
<dbReference type="InterPro" id="IPR001647">
    <property type="entry name" value="HTH_TetR"/>
</dbReference>
<feature type="domain" description="HTH tetR-type" evidence="3">
    <location>
        <begin position="1"/>
        <end position="59"/>
    </location>
</feature>
<protein>
    <submittedName>
        <fullName evidence="4">TetR/AcrR family transcriptional regulator</fullName>
    </submittedName>
</protein>
<dbReference type="InterPro" id="IPR009057">
    <property type="entry name" value="Homeodomain-like_sf"/>
</dbReference>
<dbReference type="Pfam" id="PF00440">
    <property type="entry name" value="TetR_N"/>
    <property type="match status" value="1"/>
</dbReference>
<evidence type="ECO:0000256" key="2">
    <source>
        <dbReference type="PROSITE-ProRule" id="PRU00335"/>
    </source>
</evidence>
<dbReference type="Proteomes" id="UP000326570">
    <property type="component" value="Unassembled WGS sequence"/>
</dbReference>
<keyword evidence="5" id="KW-1185">Reference proteome</keyword>
<dbReference type="Gene3D" id="1.10.357.10">
    <property type="entry name" value="Tetracycline Repressor, domain 2"/>
    <property type="match status" value="1"/>
</dbReference>
<dbReference type="PANTHER" id="PTHR30328">
    <property type="entry name" value="TRANSCRIPTIONAL REPRESSOR"/>
    <property type="match status" value="1"/>
</dbReference>
<dbReference type="EMBL" id="VTWT01000004">
    <property type="protein sequence ID" value="KAA9339044.1"/>
    <property type="molecule type" value="Genomic_DNA"/>
</dbReference>
<dbReference type="InterPro" id="IPR050109">
    <property type="entry name" value="HTH-type_TetR-like_transc_reg"/>
</dbReference>
<proteinExistence type="predicted"/>
<evidence type="ECO:0000256" key="1">
    <source>
        <dbReference type="ARBA" id="ARBA00023125"/>
    </source>
</evidence>
<evidence type="ECO:0000259" key="3">
    <source>
        <dbReference type="PROSITE" id="PS50977"/>
    </source>
</evidence>
<dbReference type="SUPFAM" id="SSF48498">
    <property type="entry name" value="Tetracyclin repressor-like, C-terminal domain"/>
    <property type="match status" value="1"/>
</dbReference>
<dbReference type="Gene3D" id="1.10.10.60">
    <property type="entry name" value="Homeodomain-like"/>
    <property type="match status" value="1"/>
</dbReference>
<name>A0A5N1IXT8_9BACT</name>
<dbReference type="PROSITE" id="PS50977">
    <property type="entry name" value="HTH_TETR_2"/>
    <property type="match status" value="1"/>
</dbReference>
<keyword evidence="1 2" id="KW-0238">DNA-binding</keyword>
<gene>
    <name evidence="4" type="ORF">F0P94_09655</name>
</gene>
<comment type="caution">
    <text evidence="4">The sequence shown here is derived from an EMBL/GenBank/DDBJ whole genome shotgun (WGS) entry which is preliminary data.</text>
</comment>
<dbReference type="InterPro" id="IPR036271">
    <property type="entry name" value="Tet_transcr_reg_TetR-rel_C_sf"/>
</dbReference>
<dbReference type="SUPFAM" id="SSF46689">
    <property type="entry name" value="Homeodomain-like"/>
    <property type="match status" value="1"/>
</dbReference>
<feature type="DNA-binding region" description="H-T-H motif" evidence="2">
    <location>
        <begin position="22"/>
        <end position="41"/>
    </location>
</feature>
<sequence>MKNKILQTAFDLYRRFGIKSISMDTVAQELAASKKTIYQWFENKDKLVEAALNEFLQQVRTSSENSPENSVEALVKTLRLHNEKVVGINVAFFYDLKKYHFQAHQKLDRYLAEELRPYFIKNLQNGIEKGLYRNDIDPEIVANLCIASFSVVVDQDVFPVSQFNQQEVRMQVFKLFLRGIVTSEGKRFLQSASEEN</sequence>
<reference evidence="4 5" key="1">
    <citation type="submission" date="2019-09" db="EMBL/GenBank/DDBJ databases">
        <title>Genome sequence of Adhaeribacter sp. M2.</title>
        <authorList>
            <person name="Srinivasan S."/>
        </authorList>
    </citation>
    <scope>NUCLEOTIDE SEQUENCE [LARGE SCALE GENOMIC DNA]</scope>
    <source>
        <strain evidence="4 5">M2</strain>
    </source>
</reference>
<dbReference type="AlphaFoldDB" id="A0A5N1IXT8"/>
<dbReference type="PANTHER" id="PTHR30328:SF54">
    <property type="entry name" value="HTH-TYPE TRANSCRIPTIONAL REPRESSOR SCO4008"/>
    <property type="match status" value="1"/>
</dbReference>
<evidence type="ECO:0000313" key="5">
    <source>
        <dbReference type="Proteomes" id="UP000326570"/>
    </source>
</evidence>
<accession>A0A5N1IXT8</accession>
<organism evidence="4 5">
    <name type="scientific">Adhaeribacter soli</name>
    <dbReference type="NCBI Taxonomy" id="2607655"/>
    <lineage>
        <taxon>Bacteria</taxon>
        <taxon>Pseudomonadati</taxon>
        <taxon>Bacteroidota</taxon>
        <taxon>Cytophagia</taxon>
        <taxon>Cytophagales</taxon>
        <taxon>Hymenobacteraceae</taxon>
        <taxon>Adhaeribacter</taxon>
    </lineage>
</organism>